<evidence type="ECO:0000313" key="4">
    <source>
        <dbReference type="Proteomes" id="UP000215377"/>
    </source>
</evidence>
<accession>A0A225NIM4</accession>
<evidence type="ECO:0000256" key="1">
    <source>
        <dbReference type="ARBA" id="ARBA00007378"/>
    </source>
</evidence>
<organism evidence="3 4">
    <name type="scientific">Marinibacterium profundimaris</name>
    <dbReference type="NCBI Taxonomy" id="1679460"/>
    <lineage>
        <taxon>Bacteria</taxon>
        <taxon>Pseudomonadati</taxon>
        <taxon>Pseudomonadota</taxon>
        <taxon>Alphaproteobacteria</taxon>
        <taxon>Rhodobacterales</taxon>
        <taxon>Paracoccaceae</taxon>
        <taxon>Marinibacterium</taxon>
    </lineage>
</organism>
<dbReference type="Proteomes" id="UP000215377">
    <property type="component" value="Unassembled WGS sequence"/>
</dbReference>
<dbReference type="InterPro" id="IPR003718">
    <property type="entry name" value="OsmC/Ohr_fam"/>
</dbReference>
<dbReference type="InterPro" id="IPR015946">
    <property type="entry name" value="KH_dom-like_a/b"/>
</dbReference>
<comment type="similarity">
    <text evidence="1">Belongs to the OsmC/Ohr family.</text>
</comment>
<dbReference type="InterPro" id="IPR019953">
    <property type="entry name" value="OHR"/>
</dbReference>
<dbReference type="PANTHER" id="PTHR33797:SF2">
    <property type="entry name" value="ORGANIC HYDROPEROXIDE RESISTANCE PROTEIN-LIKE"/>
    <property type="match status" value="1"/>
</dbReference>
<dbReference type="Gene3D" id="3.30.300.20">
    <property type="match status" value="1"/>
</dbReference>
<protein>
    <submittedName>
        <fullName evidence="3">Organic hydroperoxide resistance protein</fullName>
    </submittedName>
</protein>
<comment type="caution">
    <text evidence="3">The sequence shown here is derived from an EMBL/GenBank/DDBJ whole genome shotgun (WGS) entry which is preliminary data.</text>
</comment>
<proteinExistence type="inferred from homology"/>
<evidence type="ECO:0000313" key="3">
    <source>
        <dbReference type="EMBL" id="OWU73666.1"/>
    </source>
</evidence>
<feature type="region of interest" description="Disordered" evidence="2">
    <location>
        <begin position="1"/>
        <end position="45"/>
    </location>
</feature>
<dbReference type="InterPro" id="IPR036102">
    <property type="entry name" value="OsmC/Ohrsf"/>
</dbReference>
<dbReference type="OrthoDB" id="9797508at2"/>
<dbReference type="Pfam" id="PF02566">
    <property type="entry name" value="OsmC"/>
    <property type="match status" value="1"/>
</dbReference>
<dbReference type="NCBIfam" id="TIGR03561">
    <property type="entry name" value="organ_hyd_perox"/>
    <property type="match status" value="1"/>
</dbReference>
<dbReference type="GO" id="GO:0006979">
    <property type="term" value="P:response to oxidative stress"/>
    <property type="evidence" value="ECO:0007669"/>
    <property type="project" value="InterPro"/>
</dbReference>
<dbReference type="SUPFAM" id="SSF82784">
    <property type="entry name" value="OsmC-like"/>
    <property type="match status" value="1"/>
</dbReference>
<keyword evidence="4" id="KW-1185">Reference proteome</keyword>
<dbReference type="AlphaFoldDB" id="A0A225NIM4"/>
<gene>
    <name evidence="3" type="ORF">ATO3_13650</name>
</gene>
<reference evidence="3 4" key="1">
    <citation type="submission" date="2013-04" db="EMBL/GenBank/DDBJ databases">
        <title>Oceanicola sp. 22II1-22F33 Genome Sequencing.</title>
        <authorList>
            <person name="Lai Q."/>
            <person name="Li G."/>
            <person name="Shao Z."/>
        </authorList>
    </citation>
    <scope>NUCLEOTIDE SEQUENCE [LARGE SCALE GENOMIC DNA]</scope>
    <source>
        <strain evidence="3 4">22II1-22F33</strain>
    </source>
</reference>
<name>A0A225NIM4_9RHOB</name>
<dbReference type="RefSeq" id="WP_088650410.1">
    <property type="nucleotide sequence ID" value="NZ_AQQR01000004.1"/>
</dbReference>
<evidence type="ECO:0000256" key="2">
    <source>
        <dbReference type="SAM" id="MobiDB-lite"/>
    </source>
</evidence>
<dbReference type="EMBL" id="AQQR01000004">
    <property type="protein sequence ID" value="OWU73666.1"/>
    <property type="molecule type" value="Genomic_DNA"/>
</dbReference>
<dbReference type="Gene3D" id="2.20.25.10">
    <property type="match status" value="1"/>
</dbReference>
<feature type="compositionally biased region" description="Polar residues" evidence="2">
    <location>
        <begin position="1"/>
        <end position="13"/>
    </location>
</feature>
<dbReference type="PANTHER" id="PTHR33797">
    <property type="entry name" value="ORGANIC HYDROPEROXIDE RESISTANCE PROTEIN-LIKE"/>
    <property type="match status" value="1"/>
</dbReference>
<sequence length="142" mass="14684">MANDPLYSTTATVTGGREGKASVSNGNLDLTLTPPKEMGGSGTGTNPEQLFAVGYAACFMSAMKMMASKDDSLSNVPDDATIDSTVSMGKRDDGGFKLKIDFVLKMPGLDAAEIDKIAEAGHSVCPYTHAVKGNIDVTTTAG</sequence>